<dbReference type="STRING" id="225004.SAMN02745152_01154"/>
<dbReference type="GeneID" id="303367399"/>
<dbReference type="InterPro" id="IPR013783">
    <property type="entry name" value="Ig-like_fold"/>
</dbReference>
<dbReference type="Gene3D" id="2.60.40.10">
    <property type="entry name" value="Immunoglobulins"/>
    <property type="match status" value="1"/>
</dbReference>
<dbReference type="RefSeq" id="WP_078930901.1">
    <property type="nucleotide sequence ID" value="NZ_FUXC01000005.1"/>
</dbReference>
<dbReference type="Proteomes" id="UP000190395">
    <property type="component" value="Unassembled WGS sequence"/>
</dbReference>
<sequence>MKKSAFFFSVLIVCGLSVFARGKRDIDERDVAQMDSWQEEFDISGKKEGKYNAMVTVKDKGGNEIVGGPYNIFIDPDSDYPVSGITNPIKNMRVPGNLNIVGTCIDDDGVDEVWISLDGAEPVKAKGKEFWSYYLDTTELSEGPHTIEVYGIDINGLSSAAKPSKNAKVTWNLDRRLPVTEVTNLALGTLVSGKINLKGTVSDGNGIKALSYSLDGRKTFSEVKINEDKKTGICTFELPINTKESPDGAAVCWFKATDKMGSVGYNSFLYFIDNTKPDVKIVSPADGEVMNGRFGVAGYAKDTIGVQKLTWACGEKSGEFELTPGNPYWYHEIDTIGLNTKKIEFSVTALDTAGNEVTVKKAIPIDQELDKPVVTIEYPAKDGIVEGEAGTLFLRGIAADDDGVVSVEYKLDDGETKTLETHGVFYVPLSEENDLSAGKHSVTVIATDIHGVRGNPVTSTFVSMGKVPAIEEGKINSSLGSEPVFTGVAVHPESNPKYETTVLSDCGISSVAWQLNWGDNGSKTGEVALKGGEKSVPVSIALGGDDVAYGAVNLKITAIDIYNRVSQKIELVKLLDLTQINVEKPAVVFEDSRISENGDITNDIEHPVSGYFAGGKIKSASIVPATPFAKIEYDEFTIKLTATDALGTSSPVKVRVISQDNVAYESRELIFHSDSPAPKVAVDKTEENLEQQFDEDGNPIEERSKIKISGAVSSETPLTSLKYRIITVPAVFDLKTPSLVTGAGSPSFGQFAELPAKTGGFEFEIDAAELRKGISVVEIVANNGKTAADSVKIRNLPELPSKTADGKKITPAKPVYSWIDAEDVYYVIISQTTSSNFSGTFFRSEMAAGSSELSVKASDGKVISKYTAKKPGSAKVFISEIDGKTYASGMRIALPRGNSNSPKNACVSIVSDFPVTSVNWAISGEKLPGGDEKQSGKVDAKQIRQIDSTHYEANIPLNNLPSRLTSLEITAETAGGNAFYKGTVGIVRERDSALVDNENRIYWAPTEKTPFDTANSRYVLKTGEKFGAFVNVFGPVSATLSTYQNGLTVQADGNFAYIIAEKEGIYKNVGLKVTDSQGVTYNSTVIELLVDDSAPTVEIVAPELQKWIQKNTMLTVKAGDLNGIESVEYSVDGGRNWNPCKGNGSGTYVAALNLESFEDGIIPVDVFVKDIAGKISYAQTVIQKDTQTPQVQVVVPCADDVVNGENLIAFIVKDSGHFSRAEYVAPKNGNAASAPVELPLGPMVVTHIGTADKQISDLMSFNFYDETGNVETLRRWDFIIDQKSDLPIAEVHMPEEDAVITTDFVVSGVVVDDDGPSKVYYKIDNGEYKLVSEEYGTSFSIDVPLSTMKDNEHSVTVYAEDLNGVKGPEFVRNFKISLEEPKGAVITPPIDNTVRGWVKLTGKATDKNGISKVYISVDNGNTYNEATGNFAHENEVSDWSYEFDTRVVEDGTHVVFMKVVDWFGIEGLYSSLINIDNTAPSIDLELPLDDSKTTKMLFFSGQTTDNIGLKKLYITIRSLEGKTVSQKLANINLTPGEIITESIDLSSLDNGFYNVELTGMDAADNITRVSRNVQLDKRAAMAKVDLLYPLNGEFVKGVFNIYGTAVSEINIESLELLVDGEKTAETTLSESGYYKFNLSPEMLTDGQHKIQVKANLANVSTIMSNEQFINYTSVGPWVTIDNFTYGDFAIERPYIVGDAGYAISETELVAAKAKGAQKEMKDATLAKTVEKVEISFNNGKSFEEISKTGKWRYRIENEDITEGYHFMLVRATMKNGETAVTRTIVQVDKTKPTVKLISPGEGGRFNQSIEFNGLAHDDVALKSVSLALRKGDKSSYEVPAFIQGLYFDWHFWGATLFDIGAGLSFFDDNVRIQVQWGQFTQTQREMFTKTNQRYGGDSVLGAKILANVAYIPFMYFLGRDYEWLSANVTVGANFTRFNQGQSGKPQVLSALLAQIEFPRVTFAKQKMFRTFSIYTEGQLWFIPTDVSSDVDIDNLVPQISVGLRVNVF</sequence>
<keyword evidence="2" id="KW-1185">Reference proteome</keyword>
<dbReference type="EMBL" id="FUXC01000005">
    <property type="protein sequence ID" value="SJZ75449.1"/>
    <property type="molecule type" value="Genomic_DNA"/>
</dbReference>
<gene>
    <name evidence="1" type="ORF">SAMN02745152_01154</name>
</gene>
<evidence type="ECO:0000313" key="2">
    <source>
        <dbReference type="Proteomes" id="UP000190395"/>
    </source>
</evidence>
<dbReference type="OrthoDB" id="353278at2"/>
<name>A0A1T4N872_9SPIR</name>
<evidence type="ECO:0000313" key="1">
    <source>
        <dbReference type="EMBL" id="SJZ75449.1"/>
    </source>
</evidence>
<dbReference type="SUPFAM" id="SSF81296">
    <property type="entry name" value="E set domains"/>
    <property type="match status" value="1"/>
</dbReference>
<protein>
    <recommendedName>
        <fullName evidence="3">Ig-like domain (Group 3)</fullName>
    </recommendedName>
</protein>
<evidence type="ECO:0008006" key="3">
    <source>
        <dbReference type="Google" id="ProtNLM"/>
    </source>
</evidence>
<proteinExistence type="predicted"/>
<dbReference type="Gene3D" id="2.60.40.650">
    <property type="match status" value="2"/>
</dbReference>
<reference evidence="1 2" key="1">
    <citation type="submission" date="2017-02" db="EMBL/GenBank/DDBJ databases">
        <authorList>
            <person name="Peterson S.W."/>
        </authorList>
    </citation>
    <scope>NUCLEOTIDE SEQUENCE [LARGE SCALE GENOMIC DNA]</scope>
    <source>
        <strain evidence="1 2">ATCC BAA-909</strain>
    </source>
</reference>
<accession>A0A1T4N872</accession>
<dbReference type="InterPro" id="IPR014756">
    <property type="entry name" value="Ig_E-set"/>
</dbReference>
<dbReference type="Pfam" id="PF17957">
    <property type="entry name" value="Big_7"/>
    <property type="match status" value="5"/>
</dbReference>
<organism evidence="1 2">
    <name type="scientific">Treponema berlinense</name>
    <dbReference type="NCBI Taxonomy" id="225004"/>
    <lineage>
        <taxon>Bacteria</taxon>
        <taxon>Pseudomonadati</taxon>
        <taxon>Spirochaetota</taxon>
        <taxon>Spirochaetia</taxon>
        <taxon>Spirochaetales</taxon>
        <taxon>Treponemataceae</taxon>
        <taxon>Treponema</taxon>
    </lineage>
</organism>